<dbReference type="GO" id="GO:0004252">
    <property type="term" value="F:serine-type endopeptidase activity"/>
    <property type="evidence" value="ECO:0007669"/>
    <property type="project" value="InterPro"/>
</dbReference>
<dbReference type="GO" id="GO:0004556">
    <property type="term" value="F:alpha-amylase activity"/>
    <property type="evidence" value="ECO:0007669"/>
    <property type="project" value="UniProtKB-EC"/>
</dbReference>
<protein>
    <recommendedName>
        <fullName evidence="3">alpha-amylase</fullName>
        <ecNumber evidence="3">3.2.1.1</ecNumber>
    </recommendedName>
    <alternativeName>
        <fullName evidence="7">1,4-alpha-D-glucan glucanohydrolase</fullName>
    </alternativeName>
</protein>
<evidence type="ECO:0000259" key="11">
    <source>
        <dbReference type="Pfam" id="PF00082"/>
    </source>
</evidence>
<dbReference type="GO" id="GO:0005737">
    <property type="term" value="C:cytoplasm"/>
    <property type="evidence" value="ECO:0007669"/>
    <property type="project" value="UniProtKB-SubCell"/>
</dbReference>
<evidence type="ECO:0000256" key="6">
    <source>
        <dbReference type="ARBA" id="ARBA00022825"/>
    </source>
</evidence>
<dbReference type="PROSITE" id="PS51892">
    <property type="entry name" value="SUBTILASE"/>
    <property type="match status" value="1"/>
</dbReference>
<dbReference type="Gene3D" id="2.60.40.1120">
    <property type="entry name" value="Carboxypeptidase-like, regulatory domain"/>
    <property type="match status" value="3"/>
</dbReference>
<sequence length="1185" mass="123733">MVSASRRWRTALLGAAATVSLLLPQGVAQAAPGADKIDKALRTELSQGSATFLVRLKGGADLSAAARAKSKDDKAAQVFKAKTSQADAAQAGLRRLLTEKKAEFTPLWVVNAVKVTGDAGLAAEVAKLPEVESVEPDTAVKTLNVSPAAAVVENKEAKDREAKDREAKDKEVKAAKPTAGGVGWNLEAIGAPKVWNEYGIRGDGIVVASLDSGVNSDHPGLQSQYRGRKTDGTVDHNYNWYDPDGKCPGDEPCYAGYRGLPSLGVIVGSNPATDDKIGVAPGATWIAARGCEALECRTSTLIQAGQWLLAPTDLNGRNPRPDLAPDIVNNEWTDYATSDWFGPVVDAWTAAGIFSVFAGGDKGTAGCNTVRSPASGDNAYSVGKMIDNGLMHNYSSRGTGPNGEIKPNIGAPGDGASLWIGNEFQRVGSVAAAHVAGTVALMWSAAPALRGDVAATRALLDRTAVDVDDTSCGGTPAKNNVWGEGRLDAYTAVRDAPVGPAGGVKGTVSAGGSPAASVQVSVAGPVTAQAVTGPDGAFNLPRLPAGTYEFTARKYGYGANSASLVIAADQTVSREVSLSALPTHVVSGTVTADGKPETGASVAVEGAPAAAVTDAAGRYRLTVPSGDHDLTVAPRHARCADSALARITVNGDLAKDVALPRRSDTFGYTCTVTTGAFATGTDKHPQSGGDFTIELPFAFPFYGGAYRTAWVHKDGYVSFQGHSNPEGTVPIPSPGWIDATIYPFWHSYLYSGMQYYTATTGTAPNRTFTIEWRDLTWDTLTLSVSLVLSENGTMRFHYKGADARFATIGIENADGTDAFQFVRERAGSLVDNQVVTFAPSRHGLLTGTVVDANDRRPLAGATVTAGESTMVTGADGVFVGHVPPGDHQVVVSKEHYGTVTQTATVRVGEWARADASLVTGSVSASVSEVELVTPVGSTTKGTFKLTNLGTSAATYAIEAEPVQRWLSVSPANGELAPGASVTVTATADSVGVAPGTFRAGKLRVRSSSGRAPVAEIPVTMAVPRHQVAVDVGGTRDVTDSEGDRWTADRAYTAGGHGHMGTRTRVATTSKAIRDTGDQELFKRAREGMLEYRFDGLPVGTYSVELGFAEVRGTRPGRRVFDVMAEGQIAVPALDLAAEVGTHTATVRRYTVKVVDGQLNLRFAAQVGAPILNAVRVVDRPDRATP</sequence>
<dbReference type="PANTHER" id="PTHR43806:SF67">
    <property type="entry name" value="EGF-LIKE DOMAIN-CONTAINING PROTEIN"/>
    <property type="match status" value="1"/>
</dbReference>
<feature type="domain" description="Peptidase S8/S53" evidence="11">
    <location>
        <begin position="202"/>
        <end position="468"/>
    </location>
</feature>
<evidence type="ECO:0000259" key="13">
    <source>
        <dbReference type="Pfam" id="PF19190"/>
    </source>
</evidence>
<dbReference type="InterPro" id="IPR013783">
    <property type="entry name" value="Ig-like_fold"/>
</dbReference>
<comment type="catalytic activity">
    <reaction evidence="1">
        <text>Endohydrolysis of (1-&gt;4)-alpha-D-glucosidic linkages in polysaccharides containing three or more (1-&gt;4)-alpha-linked D-glucose units.</text>
        <dbReference type="EC" id="3.2.1.1"/>
    </reaction>
</comment>
<dbReference type="OrthoDB" id="9813435at2"/>
<evidence type="ECO:0000256" key="10">
    <source>
        <dbReference type="SAM" id="SignalP"/>
    </source>
</evidence>
<dbReference type="STRING" id="504805.SAMN05421505_114106"/>
<evidence type="ECO:0000256" key="2">
    <source>
        <dbReference type="ARBA" id="ARBA00011073"/>
    </source>
</evidence>
<reference evidence="14 15" key="1">
    <citation type="submission" date="2016-10" db="EMBL/GenBank/DDBJ databases">
        <authorList>
            <person name="de Groot N.N."/>
        </authorList>
    </citation>
    <scope>NUCLEOTIDE SEQUENCE [LARGE SCALE GENOMIC DNA]</scope>
    <source>
        <strain evidence="14 15">CPCC 201354</strain>
    </source>
</reference>
<evidence type="ECO:0000313" key="15">
    <source>
        <dbReference type="Proteomes" id="UP000198923"/>
    </source>
</evidence>
<name>A0A1G8BNN1_9ACTN</name>
<accession>A0A1G8BNN1</accession>
<dbReference type="Proteomes" id="UP000198923">
    <property type="component" value="Unassembled WGS sequence"/>
</dbReference>
<dbReference type="GO" id="GO:0005975">
    <property type="term" value="P:carbohydrate metabolic process"/>
    <property type="evidence" value="ECO:0007669"/>
    <property type="project" value="UniProtKB-ARBA"/>
</dbReference>
<dbReference type="InterPro" id="IPR008979">
    <property type="entry name" value="Galactose-bd-like_sf"/>
</dbReference>
<dbReference type="Gene3D" id="2.60.40.10">
    <property type="entry name" value="Immunoglobulins"/>
    <property type="match status" value="1"/>
</dbReference>
<evidence type="ECO:0000256" key="7">
    <source>
        <dbReference type="ARBA" id="ARBA00030238"/>
    </source>
</evidence>
<dbReference type="Pfam" id="PF13620">
    <property type="entry name" value="CarboxypepD_reg"/>
    <property type="match status" value="2"/>
</dbReference>
<dbReference type="EMBL" id="FNCN01000014">
    <property type="protein sequence ID" value="SDH34786.1"/>
    <property type="molecule type" value="Genomic_DNA"/>
</dbReference>
<dbReference type="SUPFAM" id="SSF52743">
    <property type="entry name" value="Subtilisin-like"/>
    <property type="match status" value="1"/>
</dbReference>
<dbReference type="InterPro" id="IPR008969">
    <property type="entry name" value="CarboxyPept-like_regulatory"/>
</dbReference>
<proteinExistence type="inferred from homology"/>
<dbReference type="InterPro" id="IPR050131">
    <property type="entry name" value="Peptidase_S8_subtilisin-like"/>
</dbReference>
<dbReference type="InterPro" id="IPR036852">
    <property type="entry name" value="Peptidase_S8/S53_dom_sf"/>
</dbReference>
<evidence type="ECO:0000259" key="12">
    <source>
        <dbReference type="Pfam" id="PF11721"/>
    </source>
</evidence>
<dbReference type="EC" id="3.2.1.1" evidence="3"/>
<dbReference type="InterPro" id="IPR000209">
    <property type="entry name" value="Peptidase_S8/S53_dom"/>
</dbReference>
<dbReference type="PRINTS" id="PR00723">
    <property type="entry name" value="SUBTILISIN"/>
</dbReference>
<dbReference type="Gene3D" id="2.60.120.430">
    <property type="entry name" value="Galactose-binding lectin"/>
    <property type="match status" value="1"/>
</dbReference>
<feature type="region of interest" description="Disordered" evidence="9">
    <location>
        <begin position="154"/>
        <end position="174"/>
    </location>
</feature>
<dbReference type="GO" id="GO:0030246">
    <property type="term" value="F:carbohydrate binding"/>
    <property type="evidence" value="ECO:0007669"/>
    <property type="project" value="InterPro"/>
</dbReference>
<dbReference type="Gene3D" id="3.40.50.200">
    <property type="entry name" value="Peptidase S8/S53 domain"/>
    <property type="match status" value="1"/>
</dbReference>
<dbReference type="SUPFAM" id="SSF49452">
    <property type="entry name" value="Starch-binding domain-like"/>
    <property type="match status" value="2"/>
</dbReference>
<dbReference type="Pfam" id="PF00082">
    <property type="entry name" value="Peptidase_S8"/>
    <property type="match status" value="1"/>
</dbReference>
<keyword evidence="6" id="KW-0720">Serine protease</keyword>
<dbReference type="RefSeq" id="WP_093171416.1">
    <property type="nucleotide sequence ID" value="NZ_FNCN01000014.1"/>
</dbReference>
<feature type="signal peptide" evidence="10">
    <location>
        <begin position="1"/>
        <end position="30"/>
    </location>
</feature>
<evidence type="ECO:0000313" key="14">
    <source>
        <dbReference type="EMBL" id="SDH34786.1"/>
    </source>
</evidence>
<evidence type="ECO:0000256" key="1">
    <source>
        <dbReference type="ARBA" id="ARBA00000548"/>
    </source>
</evidence>
<keyword evidence="4 14" id="KW-0645">Protease</keyword>
<dbReference type="GO" id="GO:0006508">
    <property type="term" value="P:proteolysis"/>
    <property type="evidence" value="ECO:0007669"/>
    <property type="project" value="UniProtKB-KW"/>
</dbReference>
<dbReference type="Pfam" id="PF11721">
    <property type="entry name" value="Malectin"/>
    <property type="match status" value="1"/>
</dbReference>
<dbReference type="AlphaFoldDB" id="A0A1G8BNN1"/>
<dbReference type="InterPro" id="IPR015500">
    <property type="entry name" value="Peptidase_S8_subtilisin-rel"/>
</dbReference>
<dbReference type="PANTHER" id="PTHR43806">
    <property type="entry name" value="PEPTIDASE S8"/>
    <property type="match status" value="1"/>
</dbReference>
<keyword evidence="10" id="KW-0732">Signal</keyword>
<evidence type="ECO:0000256" key="8">
    <source>
        <dbReference type="PROSITE-ProRule" id="PRU01240"/>
    </source>
</evidence>
<comment type="caution">
    <text evidence="8">Lacks conserved residue(s) required for the propagation of feature annotation.</text>
</comment>
<feature type="chain" id="PRO_5011563280" description="alpha-amylase" evidence="10">
    <location>
        <begin position="31"/>
        <end position="1185"/>
    </location>
</feature>
<dbReference type="Pfam" id="PF19190">
    <property type="entry name" value="BACON_2"/>
    <property type="match status" value="1"/>
</dbReference>
<organism evidence="14 15">
    <name type="scientific">Sinosporangium album</name>
    <dbReference type="NCBI Taxonomy" id="504805"/>
    <lineage>
        <taxon>Bacteria</taxon>
        <taxon>Bacillati</taxon>
        <taxon>Actinomycetota</taxon>
        <taxon>Actinomycetes</taxon>
        <taxon>Streptosporangiales</taxon>
        <taxon>Streptosporangiaceae</taxon>
        <taxon>Sinosporangium</taxon>
    </lineage>
</organism>
<keyword evidence="15" id="KW-1185">Reference proteome</keyword>
<dbReference type="SUPFAM" id="SSF49785">
    <property type="entry name" value="Galactose-binding domain-like"/>
    <property type="match status" value="1"/>
</dbReference>
<dbReference type="InterPro" id="IPR024361">
    <property type="entry name" value="BACON"/>
</dbReference>
<dbReference type="InterPro" id="IPR021720">
    <property type="entry name" value="Malectin_dom"/>
</dbReference>
<keyword evidence="5" id="KW-0378">Hydrolase</keyword>
<gene>
    <name evidence="14" type="ORF">SAMN05421505_114106</name>
</gene>
<evidence type="ECO:0000256" key="4">
    <source>
        <dbReference type="ARBA" id="ARBA00022670"/>
    </source>
</evidence>
<comment type="similarity">
    <text evidence="2 8">Belongs to the peptidase S8 family.</text>
</comment>
<evidence type="ECO:0000256" key="5">
    <source>
        <dbReference type="ARBA" id="ARBA00022801"/>
    </source>
</evidence>
<dbReference type="InterPro" id="IPR013784">
    <property type="entry name" value="Carb-bd-like_fold"/>
</dbReference>
<dbReference type="SUPFAM" id="SSF49464">
    <property type="entry name" value="Carboxypeptidase regulatory domain-like"/>
    <property type="match status" value="1"/>
</dbReference>
<feature type="domain" description="BACON" evidence="13">
    <location>
        <begin position="937"/>
        <end position="996"/>
    </location>
</feature>
<feature type="domain" description="Malectin" evidence="12">
    <location>
        <begin position="1027"/>
        <end position="1164"/>
    </location>
</feature>
<evidence type="ECO:0000256" key="3">
    <source>
        <dbReference type="ARBA" id="ARBA00012595"/>
    </source>
</evidence>
<evidence type="ECO:0000256" key="9">
    <source>
        <dbReference type="SAM" id="MobiDB-lite"/>
    </source>
</evidence>